<organism evidence="2 3">
    <name type="scientific">Trifolium pratense</name>
    <name type="common">Red clover</name>
    <dbReference type="NCBI Taxonomy" id="57577"/>
    <lineage>
        <taxon>Eukaryota</taxon>
        <taxon>Viridiplantae</taxon>
        <taxon>Streptophyta</taxon>
        <taxon>Embryophyta</taxon>
        <taxon>Tracheophyta</taxon>
        <taxon>Spermatophyta</taxon>
        <taxon>Magnoliopsida</taxon>
        <taxon>eudicotyledons</taxon>
        <taxon>Gunneridae</taxon>
        <taxon>Pentapetalae</taxon>
        <taxon>rosids</taxon>
        <taxon>fabids</taxon>
        <taxon>Fabales</taxon>
        <taxon>Fabaceae</taxon>
        <taxon>Papilionoideae</taxon>
        <taxon>50 kb inversion clade</taxon>
        <taxon>NPAAA clade</taxon>
        <taxon>Hologalegina</taxon>
        <taxon>IRL clade</taxon>
        <taxon>Trifolieae</taxon>
        <taxon>Trifolium</taxon>
    </lineage>
</organism>
<proteinExistence type="predicted"/>
<dbReference type="Proteomes" id="UP000236291">
    <property type="component" value="Unassembled WGS sequence"/>
</dbReference>
<evidence type="ECO:0000256" key="1">
    <source>
        <dbReference type="SAM" id="MobiDB-lite"/>
    </source>
</evidence>
<feature type="region of interest" description="Disordered" evidence="1">
    <location>
        <begin position="40"/>
        <end position="63"/>
    </location>
</feature>
<dbReference type="EMBL" id="ASHM01073032">
    <property type="protein sequence ID" value="PNX55844.1"/>
    <property type="molecule type" value="Genomic_DNA"/>
</dbReference>
<reference evidence="2 3" key="1">
    <citation type="journal article" date="2014" name="Am. J. Bot.">
        <title>Genome assembly and annotation for red clover (Trifolium pratense; Fabaceae).</title>
        <authorList>
            <person name="Istvanek J."/>
            <person name="Jaros M."/>
            <person name="Krenek A."/>
            <person name="Repkova J."/>
        </authorList>
    </citation>
    <scope>NUCLEOTIDE SEQUENCE [LARGE SCALE GENOMIC DNA]</scope>
    <source>
        <strain evidence="3">cv. Tatra</strain>
        <tissue evidence="2">Young leaves</tissue>
    </source>
</reference>
<comment type="caution">
    <text evidence="2">The sequence shown here is derived from an EMBL/GenBank/DDBJ whole genome shotgun (WGS) entry which is preliminary data.</text>
</comment>
<sequence length="63" mass="6879">SRQPPQDWIMDSGATHHITNALDNLHFNNQYHGSDELLVGDGSGLPIMHTGSEDKGPSNQRSP</sequence>
<feature type="non-terminal residue" evidence="2">
    <location>
        <position position="1"/>
    </location>
</feature>
<name>A0A2K3JP90_TRIPR</name>
<reference evidence="2 3" key="2">
    <citation type="journal article" date="2017" name="Front. Plant Sci.">
        <title>Gene Classification and Mining of Molecular Markers Useful in Red Clover (Trifolium pratense) Breeding.</title>
        <authorList>
            <person name="Istvanek J."/>
            <person name="Dluhosova J."/>
            <person name="Dluhos P."/>
            <person name="Patkova L."/>
            <person name="Nedelnik J."/>
            <person name="Repkova J."/>
        </authorList>
    </citation>
    <scope>NUCLEOTIDE SEQUENCE [LARGE SCALE GENOMIC DNA]</scope>
    <source>
        <strain evidence="3">cv. Tatra</strain>
        <tissue evidence="2">Young leaves</tissue>
    </source>
</reference>
<accession>A0A2K3JP90</accession>
<evidence type="ECO:0000313" key="3">
    <source>
        <dbReference type="Proteomes" id="UP000236291"/>
    </source>
</evidence>
<evidence type="ECO:0000313" key="2">
    <source>
        <dbReference type="EMBL" id="PNX55844.1"/>
    </source>
</evidence>
<dbReference type="AlphaFoldDB" id="A0A2K3JP90"/>
<protein>
    <recommendedName>
        <fullName evidence="4">Retrovirus-related Pol polyprotein from transposon TNT 1-94</fullName>
    </recommendedName>
</protein>
<evidence type="ECO:0008006" key="4">
    <source>
        <dbReference type="Google" id="ProtNLM"/>
    </source>
</evidence>
<gene>
    <name evidence="2" type="ORF">L195_g049475</name>
</gene>